<protein>
    <recommendedName>
        <fullName evidence="4">NAD-GH domain containing protein</fullName>
    </recommendedName>
</protein>
<accession>D8J1D9</accession>
<evidence type="ECO:0008006" key="4">
    <source>
        <dbReference type="Google" id="ProtNLM"/>
    </source>
</evidence>
<feature type="chain" id="PRO_5003115617" description="NAD-GH domain containing protein" evidence="1">
    <location>
        <begin position="23"/>
        <end position="143"/>
    </location>
</feature>
<gene>
    <name evidence="2" type="ordered locus">Hsero_3227</name>
</gene>
<evidence type="ECO:0000313" key="2">
    <source>
        <dbReference type="EMBL" id="ADJ64708.1"/>
    </source>
</evidence>
<dbReference type="KEGG" id="hse:Hsero_3227"/>
<keyword evidence="1" id="KW-0732">Signal</keyword>
<feature type="signal peptide" evidence="1">
    <location>
        <begin position="1"/>
        <end position="22"/>
    </location>
</feature>
<dbReference type="HOGENOM" id="CLU_1803549_0_0_4"/>
<proteinExistence type="predicted"/>
<reference evidence="2 3" key="1">
    <citation type="submission" date="2010-04" db="EMBL/GenBank/DDBJ databases">
        <title>The genome of Herbaspirillum seropedicae SmR1, an endophytic, nitrogen-fixing, plant-growth promoting beta-Proteobacteria.</title>
        <authorList>
            <person name="Pedrosa F.O."/>
            <person name="Monteiro R.A."/>
            <person name="Wassem R."/>
            <person name="Cruz L.M."/>
            <person name="Ayub R.A."/>
            <person name="Colauto N.B."/>
            <person name="Fernandez M.A."/>
            <person name="Fungaro M.H.P."/>
            <person name="Grisard E.C."/>
            <person name="Hungria M."/>
            <person name="Madeira H.M.F."/>
            <person name="Nodari R.O."/>
            <person name="Osaku C.A."/>
            <person name="Petzl-Erler M.L."/>
            <person name="Terenzi H."/>
            <person name="Vieira L.G.E."/>
            <person name="Almeida M.I.M."/>
            <person name="Alves L.R."/>
            <person name="Arantes O.M.N."/>
            <person name="Balsanelli E."/>
            <person name="Barcellos F.G."/>
            <person name="Baura V.A."/>
            <person name="Binde D.R."/>
            <person name="Campo R.J."/>
            <person name="Chubatsu L.S."/>
            <person name="Chueire L.M.O."/>
            <person name="Ciferri R.R."/>
            <person name="Correa L.C."/>
            <person name="da Conceicao Silva J.L."/>
            <person name="Dabul A.N.G."/>
            <person name="Dambros B.P."/>
            <person name="Faoro H."/>
            <person name="Favetti A."/>
            <person name="Friedermann G."/>
            <person name="Furlaneto M.C."/>
            <person name="Gasques L.S."/>
            <person name="Gimenes C.C.T."/>
            <person name="Gioppo N.M.R."/>
            <person name="Glienke-Blanco C."/>
            <person name="Godoy L.P."/>
            <person name="Guerra M.P."/>
            <person name="Karp S."/>
            <person name="Kava-Cordeiro V."/>
            <person name="Margarido V.P."/>
            <person name="Mathioni S.M."/>
            <person name="Menck-Soares M.A."/>
            <person name="Murace N.K."/>
            <person name="Nicolas M.F."/>
            <person name="Oliveira C.E.C."/>
            <person name="Pagnan N.A.B."/>
            <person name="Pamphile J.A."/>
            <person name="Patussi E.V."/>
            <person name="Pereira L.F.P."/>
            <person name="Pereira-Ferrari L."/>
            <person name="Pinto F.G.S."/>
            <person name="Precoma C."/>
            <person name="Prioli A.J."/>
            <person name="Prioli S.M.A.P."/>
            <person name="Raittz R.T."/>
            <person name="Ramos H.J.O."/>
            <person name="Ribeiro E.M.S.F."/>
            <person name="Rigo L.U."/>
            <person name="Rocha C.L.M.S.C."/>
            <person name="Rocha S.N."/>
            <person name="Santos K."/>
            <person name="Satori D."/>
            <person name="Silva A.G."/>
            <person name="Simao R.C.G."/>
            <person name="Soares M.A.M."/>
            <person name="Souza E.M."/>
            <person name="Steffens M.B.R."/>
            <person name="Steindel M."/>
            <person name="Tadra-Sfeir M.Z."/>
            <person name="Takahashi E.K."/>
            <person name="Torres R.A."/>
            <person name="Valle J.S."/>
            <person name="Vernal J.I."/>
            <person name="Vilas-Boas L.A."/>
            <person name="Watanabe M.A.E."/>
            <person name="Weiss V.A."/>
            <person name="Yates M.A."/>
            <person name="Souza E.M."/>
        </authorList>
    </citation>
    <scope>NUCLEOTIDE SEQUENCE [LARGE SCALE GENOMIC DNA]</scope>
    <source>
        <strain evidence="2 3">SmR1</strain>
    </source>
</reference>
<dbReference type="Proteomes" id="UP000000329">
    <property type="component" value="Chromosome"/>
</dbReference>
<keyword evidence="3" id="KW-1185">Reference proteome</keyword>
<sequence length="143" mass="15261">MRNMIKALAASITVALALAACATPVQRTASGDIPPPRVYIKSMTEQAEGLSRVQFQRPGGLLNNDMLELTINDVTLAQIIGGEHLTIWLKPGSYDLGAKRVHTLTNSSSSSEDKLTLQVRPGASYQLQVGTDLGGVKMRTGTP</sequence>
<dbReference type="AlphaFoldDB" id="D8J1D9"/>
<dbReference type="EMBL" id="CP002039">
    <property type="protein sequence ID" value="ADJ64708.1"/>
    <property type="molecule type" value="Genomic_DNA"/>
</dbReference>
<dbReference type="PROSITE" id="PS51257">
    <property type="entry name" value="PROKAR_LIPOPROTEIN"/>
    <property type="match status" value="1"/>
</dbReference>
<dbReference type="OrthoDB" id="8719820at2"/>
<evidence type="ECO:0000313" key="3">
    <source>
        <dbReference type="Proteomes" id="UP000000329"/>
    </source>
</evidence>
<evidence type="ECO:0000256" key="1">
    <source>
        <dbReference type="SAM" id="SignalP"/>
    </source>
</evidence>
<dbReference type="STRING" id="757424.Hsero_3227"/>
<name>D8J1D9_HERSS</name>
<organism evidence="2 3">
    <name type="scientific">Herbaspirillum seropedicae (strain SmR1)</name>
    <dbReference type="NCBI Taxonomy" id="757424"/>
    <lineage>
        <taxon>Bacteria</taxon>
        <taxon>Pseudomonadati</taxon>
        <taxon>Pseudomonadota</taxon>
        <taxon>Betaproteobacteria</taxon>
        <taxon>Burkholderiales</taxon>
        <taxon>Oxalobacteraceae</taxon>
        <taxon>Herbaspirillum</taxon>
    </lineage>
</organism>